<organism evidence="2 3">
    <name type="scientific">Stylosanthes scabra</name>
    <dbReference type="NCBI Taxonomy" id="79078"/>
    <lineage>
        <taxon>Eukaryota</taxon>
        <taxon>Viridiplantae</taxon>
        <taxon>Streptophyta</taxon>
        <taxon>Embryophyta</taxon>
        <taxon>Tracheophyta</taxon>
        <taxon>Spermatophyta</taxon>
        <taxon>Magnoliopsida</taxon>
        <taxon>eudicotyledons</taxon>
        <taxon>Gunneridae</taxon>
        <taxon>Pentapetalae</taxon>
        <taxon>rosids</taxon>
        <taxon>fabids</taxon>
        <taxon>Fabales</taxon>
        <taxon>Fabaceae</taxon>
        <taxon>Papilionoideae</taxon>
        <taxon>50 kb inversion clade</taxon>
        <taxon>dalbergioids sensu lato</taxon>
        <taxon>Dalbergieae</taxon>
        <taxon>Pterocarpus clade</taxon>
        <taxon>Stylosanthes</taxon>
    </lineage>
</organism>
<protein>
    <submittedName>
        <fullName evidence="2">Uncharacterized protein</fullName>
    </submittedName>
</protein>
<gene>
    <name evidence="2" type="ORF">PIB30_043178</name>
</gene>
<name>A0ABU6UFQ1_9FABA</name>
<dbReference type="EMBL" id="JASCZI010121079">
    <property type="protein sequence ID" value="MED6159537.1"/>
    <property type="molecule type" value="Genomic_DNA"/>
</dbReference>
<evidence type="ECO:0000313" key="3">
    <source>
        <dbReference type="Proteomes" id="UP001341840"/>
    </source>
</evidence>
<dbReference type="Proteomes" id="UP001341840">
    <property type="component" value="Unassembled WGS sequence"/>
</dbReference>
<feature type="region of interest" description="Disordered" evidence="1">
    <location>
        <begin position="50"/>
        <end position="71"/>
    </location>
</feature>
<reference evidence="2 3" key="1">
    <citation type="journal article" date="2023" name="Plants (Basel)">
        <title>Bridging the Gap: Combining Genomics and Transcriptomics Approaches to Understand Stylosanthes scabra, an Orphan Legume from the Brazilian Caatinga.</title>
        <authorList>
            <person name="Ferreira-Neto J.R.C."/>
            <person name="da Silva M.D."/>
            <person name="Binneck E."/>
            <person name="de Melo N.F."/>
            <person name="da Silva R.H."/>
            <person name="de Melo A.L.T.M."/>
            <person name="Pandolfi V."/>
            <person name="Bustamante F.O."/>
            <person name="Brasileiro-Vidal A.C."/>
            <person name="Benko-Iseppon A.M."/>
        </authorList>
    </citation>
    <scope>NUCLEOTIDE SEQUENCE [LARGE SCALE GENOMIC DNA]</scope>
    <source>
        <tissue evidence="2">Leaves</tissue>
    </source>
</reference>
<proteinExistence type="predicted"/>
<sequence length="189" mass="21374">RETKRGRDAAEKKEEGAFVAATTVEASSVGAVPRRHPFAIALSLLENRERTTGRGGRTKGPKSWLSNETEATPASCTSRRSTVLIPNAVLFILDGSLLGFSSSSWRTNFCKFNLWKSLRLGSWKLISMNMPRGANDFSIWYWSLRTLKALGSFNLCKRLLKYWDEFSKQLVKLGVDVEVVMMDGWCSWW</sequence>
<feature type="non-terminal residue" evidence="2">
    <location>
        <position position="1"/>
    </location>
</feature>
<evidence type="ECO:0000256" key="1">
    <source>
        <dbReference type="SAM" id="MobiDB-lite"/>
    </source>
</evidence>
<keyword evidence="3" id="KW-1185">Reference proteome</keyword>
<accession>A0ABU6UFQ1</accession>
<evidence type="ECO:0000313" key="2">
    <source>
        <dbReference type="EMBL" id="MED6159537.1"/>
    </source>
</evidence>
<comment type="caution">
    <text evidence="2">The sequence shown here is derived from an EMBL/GenBank/DDBJ whole genome shotgun (WGS) entry which is preliminary data.</text>
</comment>